<evidence type="ECO:0000256" key="4">
    <source>
        <dbReference type="PIRSR" id="PIRSR005902-1"/>
    </source>
</evidence>
<feature type="binding site" evidence="4">
    <location>
        <position position="130"/>
    </location>
    <ligand>
        <name>a divalent metal cation</name>
        <dbReference type="ChEBI" id="CHEBI:60240"/>
        <label>2</label>
    </ligand>
</feature>
<dbReference type="AlphaFoldDB" id="A0A7G6E6R4"/>
<dbReference type="GO" id="GO:0046872">
    <property type="term" value="F:metal ion binding"/>
    <property type="evidence" value="ECO:0007669"/>
    <property type="project" value="UniProtKB-KW"/>
</dbReference>
<keyword evidence="6" id="KW-1185">Reference proteome</keyword>
<feature type="binding site" evidence="4">
    <location>
        <position position="153"/>
    </location>
    <ligand>
        <name>a divalent metal cation</name>
        <dbReference type="ChEBI" id="CHEBI:60240"/>
        <label>2</label>
    </ligand>
</feature>
<dbReference type="Gene3D" id="3.20.20.140">
    <property type="entry name" value="Metal-dependent hydrolases"/>
    <property type="match status" value="1"/>
</dbReference>
<protein>
    <submittedName>
        <fullName evidence="5">TatD family deoxyribonuclease</fullName>
    </submittedName>
</protein>
<accession>A0A7G6E6R4</accession>
<evidence type="ECO:0000256" key="2">
    <source>
        <dbReference type="ARBA" id="ARBA00022723"/>
    </source>
</evidence>
<dbReference type="NCBIfam" id="NF041926">
    <property type="entry name" value="QatD"/>
    <property type="match status" value="1"/>
</dbReference>
<dbReference type="RefSeq" id="WP_034421036.1">
    <property type="nucleotide sequence ID" value="NZ_CP045798.1"/>
</dbReference>
<dbReference type="SUPFAM" id="SSF51556">
    <property type="entry name" value="Metallo-dependent hydrolases"/>
    <property type="match status" value="1"/>
</dbReference>
<dbReference type="Proteomes" id="UP000515847">
    <property type="component" value="Chromosome"/>
</dbReference>
<evidence type="ECO:0000256" key="3">
    <source>
        <dbReference type="ARBA" id="ARBA00022801"/>
    </source>
</evidence>
<organism evidence="5 6">
    <name type="scientific">Thermanaerosceptrum fracticalcis</name>
    <dbReference type="NCBI Taxonomy" id="1712410"/>
    <lineage>
        <taxon>Bacteria</taxon>
        <taxon>Bacillati</taxon>
        <taxon>Bacillota</taxon>
        <taxon>Clostridia</taxon>
        <taxon>Eubacteriales</taxon>
        <taxon>Peptococcaceae</taxon>
        <taxon>Thermanaerosceptrum</taxon>
    </lineage>
</organism>
<dbReference type="KEGG" id="tfr:BR63_16710"/>
<dbReference type="PANTHER" id="PTHR46317">
    <property type="entry name" value="HYDROLASE OF PHP SUPERFAMILY-RELATED PROTEIN"/>
    <property type="match status" value="1"/>
</dbReference>
<dbReference type="InterPro" id="IPR049677">
    <property type="entry name" value="QatD"/>
</dbReference>
<reference evidence="5 6" key="1">
    <citation type="journal article" date="2019" name="Front. Microbiol.">
        <title>Thermoanaerosceptrum fracticalcis gen. nov. sp. nov., a Novel Fumarate-Fermenting Microorganism From a Deep Fractured Carbonate Aquifer of the US Great Basin.</title>
        <authorList>
            <person name="Hamilton-Brehm S.D."/>
            <person name="Stewart L.E."/>
            <person name="Zavarin M."/>
            <person name="Caldwell M."/>
            <person name="Lawson P.A."/>
            <person name="Onstott T.C."/>
            <person name="Grzymski J."/>
            <person name="Neveux I."/>
            <person name="Lollar B.S."/>
            <person name="Russell C.E."/>
            <person name="Moser D.P."/>
        </authorList>
    </citation>
    <scope>NUCLEOTIDE SEQUENCE [LARGE SCALE GENOMIC DNA]</scope>
    <source>
        <strain evidence="5 6">DRI-13</strain>
    </source>
</reference>
<evidence type="ECO:0000256" key="1">
    <source>
        <dbReference type="ARBA" id="ARBA00009275"/>
    </source>
</evidence>
<evidence type="ECO:0000313" key="6">
    <source>
        <dbReference type="Proteomes" id="UP000515847"/>
    </source>
</evidence>
<dbReference type="OrthoDB" id="9810005at2"/>
<dbReference type="Pfam" id="PF01026">
    <property type="entry name" value="TatD_DNase"/>
    <property type="match status" value="1"/>
</dbReference>
<keyword evidence="2 4" id="KW-0479">Metal-binding</keyword>
<name>A0A7G6E6R4_THEFR</name>
<sequence>MNSLNTGRLVDCHFHLDLFENPVRIATEIEASGVEVIAVTNTPSVFKATQNLVSCYKYIHASLGLHPQLVGTRSQELVLMENLMKETRFIGEVGLDYTTGNEQEIKLQRKVFEEILKQCAAEGDKILTVHSRRAASDVIAMIGPDYPGRVILHWFSGTIKDLKKAMEYGMYISVNISMVRSAKGQSLIKHMDPNLVLTETDGPFVCVGKVPAVPAEVINVIYFLANAWKCDLEEAKARVYANYFRAVNF</sequence>
<feature type="binding site" evidence="4">
    <location>
        <position position="13"/>
    </location>
    <ligand>
        <name>a divalent metal cation</name>
        <dbReference type="ChEBI" id="CHEBI:60240"/>
        <label>1</label>
    </ligand>
</feature>
<feature type="binding site" evidence="4">
    <location>
        <position position="92"/>
    </location>
    <ligand>
        <name>a divalent metal cation</name>
        <dbReference type="ChEBI" id="CHEBI:60240"/>
        <label>1</label>
    </ligand>
</feature>
<dbReference type="PIRSF" id="PIRSF005902">
    <property type="entry name" value="DNase_TatD"/>
    <property type="match status" value="1"/>
</dbReference>
<feature type="binding site" evidence="4">
    <location>
        <position position="201"/>
    </location>
    <ligand>
        <name>a divalent metal cation</name>
        <dbReference type="ChEBI" id="CHEBI:60240"/>
        <label>1</label>
    </ligand>
</feature>
<dbReference type="InterPro" id="IPR032466">
    <property type="entry name" value="Metal_Hydrolase"/>
</dbReference>
<dbReference type="EMBL" id="CP045798">
    <property type="protein sequence ID" value="QNB47768.1"/>
    <property type="molecule type" value="Genomic_DNA"/>
</dbReference>
<keyword evidence="3" id="KW-0378">Hydrolase</keyword>
<gene>
    <name evidence="5" type="ORF">BR63_16710</name>
</gene>
<dbReference type="GO" id="GO:0016788">
    <property type="term" value="F:hydrolase activity, acting on ester bonds"/>
    <property type="evidence" value="ECO:0007669"/>
    <property type="project" value="InterPro"/>
</dbReference>
<dbReference type="PANTHER" id="PTHR46317:SF1">
    <property type="entry name" value="HYDROLASE, TATD FAMILY"/>
    <property type="match status" value="1"/>
</dbReference>
<dbReference type="InterPro" id="IPR001130">
    <property type="entry name" value="TatD-like"/>
</dbReference>
<evidence type="ECO:0000313" key="5">
    <source>
        <dbReference type="EMBL" id="QNB47768.1"/>
    </source>
</evidence>
<proteinExistence type="inferred from homology"/>
<feature type="binding site" evidence="4">
    <location>
        <position position="15"/>
    </location>
    <ligand>
        <name>a divalent metal cation</name>
        <dbReference type="ChEBI" id="CHEBI:60240"/>
        <label>1</label>
    </ligand>
</feature>
<comment type="similarity">
    <text evidence="1">Belongs to the metallo-dependent hydrolases superfamily. TatD-type hydrolase family.</text>
</comment>